<name>A0A0D3MVF0_9CAUD</name>
<keyword evidence="2" id="KW-1185">Reference proteome</keyword>
<reference evidence="1 2" key="1">
    <citation type="journal article" date="2015" name="Appl. Environ. Microbiol.">
        <title>Two Phages, phiIPLA-RODI and phiIPLA-C1C, Lyse Mono- and Dual-Species Staphylococcal Biofilms.</title>
        <authorList>
            <person name="Gutierrez D."/>
            <person name="Vandenheuvel D."/>
            <person name="Martinez B."/>
            <person name="Rodriguez A."/>
            <person name="Lavigne R."/>
            <person name="Garcia P."/>
        </authorList>
    </citation>
    <scope>NUCLEOTIDE SEQUENCE [LARGE SCALE GENOMIC DNA]</scope>
</reference>
<dbReference type="InterPro" id="IPR038128">
    <property type="entry name" value="Gamma_PGA_hydro_sf"/>
</dbReference>
<dbReference type="Proteomes" id="UP000032689">
    <property type="component" value="Segment"/>
</dbReference>
<dbReference type="KEGG" id="vg:26640905"/>
<evidence type="ECO:0000313" key="2">
    <source>
        <dbReference type="Proteomes" id="UP000032689"/>
    </source>
</evidence>
<dbReference type="OrthoDB" id="19776at10239"/>
<sequence>MADKYSSMTELFKNEVEGTDYEVITEDNDSKVLLTSIHGGGIEVGSTELVEAIRELGNYNIYEFKGLKSSNNSSLHVTSTNYDAPQLLELIKETDYAVSIHGASGEEPICYMGGNDVKLRNAIWSALEDIGIKVQISPPNIIGENDDNITNRTRKSKGVQLELTTALRQSFFKNGDSRRFKRENKDNWTDIIKNMAKAIHDTVQESIKYDSNNVTTKYKVNL</sequence>
<dbReference type="EMBL" id="KP027447">
    <property type="protein sequence ID" value="AJA42208.1"/>
    <property type="molecule type" value="Genomic_DNA"/>
</dbReference>
<organism evidence="1 2">
    <name type="scientific">Staphylococcus phage vB_SepM_ phiIPLA-C1C</name>
    <dbReference type="NCBI Taxonomy" id="1572704"/>
    <lineage>
        <taxon>Viruses</taxon>
        <taxon>Duplodnaviria</taxon>
        <taxon>Heunggongvirae</taxon>
        <taxon>Uroviricota</taxon>
        <taxon>Caudoviricetes</taxon>
        <taxon>Herelleviridae</taxon>
        <taxon>Twortvirinae</taxon>
        <taxon>Sepunavirus</taxon>
        <taxon>Sepunavirus IPLAC1C</taxon>
    </lineage>
</organism>
<dbReference type="GeneID" id="26640905"/>
<dbReference type="RefSeq" id="YP_009214488.1">
    <property type="nucleotide sequence ID" value="NC_028962.1"/>
</dbReference>
<accession>A0A0D3MVF0</accession>
<proteinExistence type="predicted"/>
<dbReference type="Gene3D" id="3.40.630.100">
    <property type="entry name" value="Poly-gamma-glutamate hydrolase, zinc-binding motif"/>
    <property type="match status" value="1"/>
</dbReference>
<dbReference type="InterPro" id="IPR008585">
    <property type="entry name" value="Gamma_PGA_hydro"/>
</dbReference>
<protein>
    <submittedName>
        <fullName evidence="1">Replication protein</fullName>
    </submittedName>
</protein>
<evidence type="ECO:0000313" key="1">
    <source>
        <dbReference type="EMBL" id="AJA42208.1"/>
    </source>
</evidence>
<dbReference type="Pfam" id="PF05908">
    <property type="entry name" value="Gamma_PGA_hydro"/>
    <property type="match status" value="1"/>
</dbReference>